<keyword evidence="2" id="KW-1185">Reference proteome</keyword>
<organism evidence="1 2">
    <name type="scientific">Hibiscus sabdariffa</name>
    <name type="common">roselle</name>
    <dbReference type="NCBI Taxonomy" id="183260"/>
    <lineage>
        <taxon>Eukaryota</taxon>
        <taxon>Viridiplantae</taxon>
        <taxon>Streptophyta</taxon>
        <taxon>Embryophyta</taxon>
        <taxon>Tracheophyta</taxon>
        <taxon>Spermatophyta</taxon>
        <taxon>Magnoliopsida</taxon>
        <taxon>eudicotyledons</taxon>
        <taxon>Gunneridae</taxon>
        <taxon>Pentapetalae</taxon>
        <taxon>rosids</taxon>
        <taxon>malvids</taxon>
        <taxon>Malvales</taxon>
        <taxon>Malvaceae</taxon>
        <taxon>Malvoideae</taxon>
        <taxon>Hibiscus</taxon>
    </lineage>
</organism>
<dbReference type="EMBL" id="JBBPBM010000001">
    <property type="protein sequence ID" value="KAK8601797.1"/>
    <property type="molecule type" value="Genomic_DNA"/>
</dbReference>
<sequence>MGWIKINTDGARNPSIGLASCGMSDGMPTQNGVSGSRMLGVSRVETDNREAYDLLVDANLKAVGSSLVPHLTTMVNREWMVKFSFVNALMEKVLLWPISWLMYFGAYRLSIDDSRNLLLQ</sequence>
<evidence type="ECO:0000313" key="2">
    <source>
        <dbReference type="Proteomes" id="UP001472677"/>
    </source>
</evidence>
<comment type="caution">
    <text evidence="1">The sequence shown here is derived from an EMBL/GenBank/DDBJ whole genome shotgun (WGS) entry which is preliminary data.</text>
</comment>
<evidence type="ECO:0000313" key="1">
    <source>
        <dbReference type="EMBL" id="KAK8601797.1"/>
    </source>
</evidence>
<evidence type="ECO:0008006" key="3">
    <source>
        <dbReference type="Google" id="ProtNLM"/>
    </source>
</evidence>
<dbReference type="Proteomes" id="UP001472677">
    <property type="component" value="Unassembled WGS sequence"/>
</dbReference>
<name>A0ABR2GFW0_9ROSI</name>
<reference evidence="1 2" key="1">
    <citation type="journal article" date="2024" name="G3 (Bethesda)">
        <title>Genome assembly of Hibiscus sabdariffa L. provides insights into metabolisms of medicinal natural products.</title>
        <authorList>
            <person name="Kim T."/>
        </authorList>
    </citation>
    <scope>NUCLEOTIDE SEQUENCE [LARGE SCALE GENOMIC DNA]</scope>
    <source>
        <strain evidence="1">TK-2024</strain>
        <tissue evidence="1">Old leaves</tissue>
    </source>
</reference>
<accession>A0ABR2GFW0</accession>
<proteinExistence type="predicted"/>
<gene>
    <name evidence="1" type="ORF">V6N12_051622</name>
</gene>
<protein>
    <recommendedName>
        <fullName evidence="3">RNase H type-1 domain-containing protein</fullName>
    </recommendedName>
</protein>